<evidence type="ECO:0000313" key="1">
    <source>
        <dbReference type="EMBL" id="KAF6730297.1"/>
    </source>
</evidence>
<dbReference type="Proteomes" id="UP000646548">
    <property type="component" value="Unassembled WGS sequence"/>
</dbReference>
<gene>
    <name evidence="1" type="ORF">FQA47_018786</name>
</gene>
<name>A0A834CDC1_ORYME</name>
<evidence type="ECO:0000313" key="2">
    <source>
        <dbReference type="Proteomes" id="UP000646548"/>
    </source>
</evidence>
<comment type="caution">
    <text evidence="1">The sequence shown here is derived from an EMBL/GenBank/DDBJ whole genome shotgun (WGS) entry which is preliminary data.</text>
</comment>
<dbReference type="EMBL" id="WKFB01000239">
    <property type="protein sequence ID" value="KAF6730297.1"/>
    <property type="molecule type" value="Genomic_DNA"/>
</dbReference>
<proteinExistence type="predicted"/>
<sequence>MSVQLSPSLAALNISTEGKNRALSTFPHFTPFAGRRHRAPPWRKLLRLPACLPRAEKSQSIWLTNPPCRGVVIVLQIHPLPSLLSPRDLNRRANSRGA</sequence>
<reference evidence="1" key="1">
    <citation type="journal article" name="BMC Genomics">
        <title>Long-read sequencing and de novo genome assembly of marine medaka (Oryzias melastigma).</title>
        <authorList>
            <person name="Liang P."/>
            <person name="Saqib H.S.A."/>
            <person name="Ni X."/>
            <person name="Shen Y."/>
        </authorList>
    </citation>
    <scope>NUCLEOTIDE SEQUENCE</scope>
    <source>
        <strain evidence="1">Bigg-433</strain>
    </source>
</reference>
<accession>A0A834CDC1</accession>
<protein>
    <submittedName>
        <fullName evidence="1">Uncharacterized protein</fullName>
    </submittedName>
</protein>
<dbReference type="AlphaFoldDB" id="A0A834CDC1"/>
<organism evidence="1 2">
    <name type="scientific">Oryzias melastigma</name>
    <name type="common">Marine medaka</name>
    <dbReference type="NCBI Taxonomy" id="30732"/>
    <lineage>
        <taxon>Eukaryota</taxon>
        <taxon>Metazoa</taxon>
        <taxon>Chordata</taxon>
        <taxon>Craniata</taxon>
        <taxon>Vertebrata</taxon>
        <taxon>Euteleostomi</taxon>
        <taxon>Actinopterygii</taxon>
        <taxon>Neopterygii</taxon>
        <taxon>Teleostei</taxon>
        <taxon>Neoteleostei</taxon>
        <taxon>Acanthomorphata</taxon>
        <taxon>Ovalentaria</taxon>
        <taxon>Atherinomorphae</taxon>
        <taxon>Beloniformes</taxon>
        <taxon>Adrianichthyidae</taxon>
        <taxon>Oryziinae</taxon>
        <taxon>Oryzias</taxon>
    </lineage>
</organism>